<dbReference type="InterPro" id="IPR051473">
    <property type="entry name" value="P2Ox-like"/>
</dbReference>
<dbReference type="AlphaFoldDB" id="A0A1A9KCX7"/>
<name>A0A1A9KCX7_9PSED</name>
<dbReference type="PANTHER" id="PTHR42784:SF1">
    <property type="entry name" value="PYRANOSE 2-OXIDASE"/>
    <property type="match status" value="1"/>
</dbReference>
<dbReference type="InterPro" id="IPR006076">
    <property type="entry name" value="FAD-dep_OxRdtase"/>
</dbReference>
<keyword evidence="5" id="KW-0560">Oxidoreductase</keyword>
<dbReference type="Gene3D" id="3.50.50.60">
    <property type="entry name" value="FAD/NAD(P)-binding domain"/>
    <property type="match status" value="2"/>
</dbReference>
<evidence type="ECO:0000256" key="1">
    <source>
        <dbReference type="ARBA" id="ARBA00001974"/>
    </source>
</evidence>
<evidence type="ECO:0000259" key="7">
    <source>
        <dbReference type="Pfam" id="PF05199"/>
    </source>
</evidence>
<feature type="domain" description="FAD dependent oxidoreductase" evidence="6">
    <location>
        <begin position="16"/>
        <end position="218"/>
    </location>
</feature>
<reference evidence="8 9" key="1">
    <citation type="submission" date="2016-05" db="EMBL/GenBank/DDBJ databases">
        <title>Genome Sequence of Pseudomonas citronellolis Strain SJTE-3, an Estrogens and Persistent Organic Pollutants degradation strain.</title>
        <authorList>
            <person name="Liang R."/>
        </authorList>
    </citation>
    <scope>NUCLEOTIDE SEQUENCE [LARGE SCALE GENOMIC DNA]</scope>
    <source>
        <strain evidence="8 9">SJTE-3</strain>
    </source>
</reference>
<dbReference type="SUPFAM" id="SSF51905">
    <property type="entry name" value="FAD/NAD(P)-binding domain"/>
    <property type="match status" value="1"/>
</dbReference>
<evidence type="ECO:0000313" key="9">
    <source>
        <dbReference type="Proteomes" id="UP000077748"/>
    </source>
</evidence>
<dbReference type="RefSeq" id="WP_064583214.1">
    <property type="nucleotide sequence ID" value="NZ_CP015878.1"/>
</dbReference>
<keyword evidence="4" id="KW-0274">FAD</keyword>
<dbReference type="InterPro" id="IPR007867">
    <property type="entry name" value="GMC_OxRtase_C"/>
</dbReference>
<evidence type="ECO:0000256" key="5">
    <source>
        <dbReference type="ARBA" id="ARBA00023002"/>
    </source>
</evidence>
<organism evidence="8 9">
    <name type="scientific">Pseudomonas citronellolis</name>
    <dbReference type="NCBI Taxonomy" id="53408"/>
    <lineage>
        <taxon>Bacteria</taxon>
        <taxon>Pseudomonadati</taxon>
        <taxon>Pseudomonadota</taxon>
        <taxon>Gammaproteobacteria</taxon>
        <taxon>Pseudomonadales</taxon>
        <taxon>Pseudomonadaceae</taxon>
        <taxon>Pseudomonas</taxon>
    </lineage>
</organism>
<proteinExistence type="inferred from homology"/>
<dbReference type="InterPro" id="IPR036188">
    <property type="entry name" value="FAD/NAD-bd_sf"/>
</dbReference>
<evidence type="ECO:0000256" key="2">
    <source>
        <dbReference type="ARBA" id="ARBA00010790"/>
    </source>
</evidence>
<accession>A0A1A9KCX7</accession>
<gene>
    <name evidence="8" type="ORF">A9C11_15955</name>
</gene>
<protein>
    <submittedName>
        <fullName evidence="8">GMC family oxidoreductase</fullName>
    </submittedName>
</protein>
<comment type="cofactor">
    <cofactor evidence="1">
        <name>FAD</name>
        <dbReference type="ChEBI" id="CHEBI:57692"/>
    </cofactor>
</comment>
<feature type="domain" description="Glucose-methanol-choline oxidoreductase C-terminal" evidence="7">
    <location>
        <begin position="344"/>
        <end position="467"/>
    </location>
</feature>
<keyword evidence="3" id="KW-0285">Flavoprotein</keyword>
<sequence length="488" mass="53393">MIKDYQSQKDFRDTYDFCILGGGPAGITLALRLAGAGWSVVLAEGGGREYSQRSQALYQCTTSGLDAFPESTRLRFLGGTSNHWAGRCRPFEPSDFAVAPPGDLPGWPIAFAEIEHYLPAAMAIVDLPPGTSFKAINTQLDGGEFSADCFLLSPPTRFAQKYDKALREARGLDLFINCNCVDLVFDRQAGRVTAALVSDYDLHRQPLKARQYILAMGAIENARQLLNSQSLVEGGVVSRDGLVGRCFMEHLNIELGTFILRDGQSREPRQYYTTDAFVLARHAGKGNVSMTVLSEVKAYGRTAEIKDFLETLTCEIGVAHKIDYIAKFNCPGDGVISTMIEQFPNRQSRVSLIEERDELGMPKVNVNWQLSADDRNTIRSIGLEVAKGFAETGAGFVKLNDYVYDFSVPLKLIPHAHHMGTTRMAASADVGVVDTNCKVFGTDNLYVAGSSIFSTGGASNPTMPLLQFALRLADHLDRKMRTAMPGSA</sequence>
<evidence type="ECO:0000313" key="8">
    <source>
        <dbReference type="EMBL" id="ANI15378.1"/>
    </source>
</evidence>
<evidence type="ECO:0000256" key="4">
    <source>
        <dbReference type="ARBA" id="ARBA00022827"/>
    </source>
</evidence>
<dbReference type="Pfam" id="PF01266">
    <property type="entry name" value="DAO"/>
    <property type="match status" value="1"/>
</dbReference>
<comment type="similarity">
    <text evidence="2">Belongs to the GMC oxidoreductase family.</text>
</comment>
<dbReference type="PANTHER" id="PTHR42784">
    <property type="entry name" value="PYRANOSE 2-OXIDASE"/>
    <property type="match status" value="1"/>
</dbReference>
<evidence type="ECO:0000256" key="3">
    <source>
        <dbReference type="ARBA" id="ARBA00022630"/>
    </source>
</evidence>
<dbReference type="GO" id="GO:0016614">
    <property type="term" value="F:oxidoreductase activity, acting on CH-OH group of donors"/>
    <property type="evidence" value="ECO:0007669"/>
    <property type="project" value="InterPro"/>
</dbReference>
<dbReference type="Proteomes" id="UP000077748">
    <property type="component" value="Chromosome"/>
</dbReference>
<dbReference type="Pfam" id="PF05199">
    <property type="entry name" value="GMC_oxred_C"/>
    <property type="match status" value="1"/>
</dbReference>
<dbReference type="EMBL" id="CP015878">
    <property type="protein sequence ID" value="ANI15378.1"/>
    <property type="molecule type" value="Genomic_DNA"/>
</dbReference>
<evidence type="ECO:0000259" key="6">
    <source>
        <dbReference type="Pfam" id="PF01266"/>
    </source>
</evidence>